<dbReference type="PANTHER" id="PTHR42743:SF10">
    <property type="entry name" value="D-ALANINE AMINOTRANSFERASE"/>
    <property type="match status" value="1"/>
</dbReference>
<evidence type="ECO:0000313" key="4">
    <source>
        <dbReference type="EMBL" id="KDA53971.1"/>
    </source>
</evidence>
<evidence type="ECO:0000256" key="2">
    <source>
        <dbReference type="ARBA" id="ARBA00009320"/>
    </source>
</evidence>
<dbReference type="RefSeq" id="WP_038048611.1">
    <property type="nucleotide sequence ID" value="NZ_JMFG01000015.1"/>
</dbReference>
<dbReference type="Pfam" id="PF01063">
    <property type="entry name" value="Aminotran_4"/>
    <property type="match status" value="1"/>
</dbReference>
<dbReference type="InterPro" id="IPR043131">
    <property type="entry name" value="BCAT-like_N"/>
</dbReference>
<dbReference type="EMBL" id="JMFG01000015">
    <property type="protein sequence ID" value="KDA53971.1"/>
    <property type="molecule type" value="Genomic_DNA"/>
</dbReference>
<dbReference type="InterPro" id="IPR050571">
    <property type="entry name" value="Class-IV_PLP-Dep_Aminotrnsfr"/>
</dbReference>
<keyword evidence="3" id="KW-0663">Pyridoxal phosphate</keyword>
<dbReference type="PANTHER" id="PTHR42743">
    <property type="entry name" value="AMINO-ACID AMINOTRANSFERASE"/>
    <property type="match status" value="1"/>
</dbReference>
<gene>
    <name evidence="4" type="ORF">EG19_01880</name>
</gene>
<dbReference type="AlphaFoldDB" id="A0A062Y0S0"/>
<protein>
    <recommendedName>
        <fullName evidence="6">D-amino acid aminotransferase</fullName>
    </recommendedName>
</protein>
<dbReference type="GO" id="GO:0005829">
    <property type="term" value="C:cytosol"/>
    <property type="evidence" value="ECO:0007669"/>
    <property type="project" value="TreeGrafter"/>
</dbReference>
<dbReference type="InterPro" id="IPR043132">
    <property type="entry name" value="BCAT-like_C"/>
</dbReference>
<dbReference type="GO" id="GO:0008652">
    <property type="term" value="P:amino acid biosynthetic process"/>
    <property type="evidence" value="ECO:0007669"/>
    <property type="project" value="UniProtKB-ARBA"/>
</dbReference>
<keyword evidence="5" id="KW-1185">Reference proteome</keyword>
<reference evidence="4 5" key="1">
    <citation type="submission" date="2014-04" db="EMBL/GenBank/DDBJ databases">
        <title>The Genome Sequence of Thermoanaerobaculum aquaticum MP-01, The First Cultivated Group 23 Acidobacterium.</title>
        <authorList>
            <person name="Stamps B.W."/>
            <person name="Losey N.A."/>
            <person name="Lawson P.A."/>
            <person name="Stevenson B.S."/>
        </authorList>
    </citation>
    <scope>NUCLEOTIDE SEQUENCE [LARGE SCALE GENOMIC DNA]</scope>
    <source>
        <strain evidence="4 5">MP-01</strain>
    </source>
</reference>
<sequence>MTGSTENPRWAYVDGVFVPFASAAVPLEDRGLEFSESLYEVVAVINGKPFRLADHVERMLQGARELGLQEGVPPLARWQHVVADLWARERFDSAILYAQLTGGTAAREHLPGQRKKPLFFAYLRPFTFPAPSLIAQGIAAVTVPEMRWQRRDIKTTMLLPAVLAKQQARQKGAQEAIFVGQDGYVNEGASSNVCVVRSGVVASPPPGERLLEGVTLKAVSELCAELGLPFHRRWVSLSDLKGADEVFIASTTTLIMPVVRLDGQLVGGGKPGPITLRLAYHFQKLFTGEQTAATDSRPF</sequence>
<dbReference type="Gene3D" id="3.20.10.10">
    <property type="entry name" value="D-amino Acid Aminotransferase, subunit A, domain 2"/>
    <property type="match status" value="1"/>
</dbReference>
<evidence type="ECO:0000313" key="5">
    <source>
        <dbReference type="Proteomes" id="UP000027284"/>
    </source>
</evidence>
<name>A0A062Y0S0_9BACT</name>
<proteinExistence type="inferred from homology"/>
<dbReference type="FunFam" id="3.20.10.10:FF:000002">
    <property type="entry name" value="D-alanine aminotransferase"/>
    <property type="match status" value="1"/>
</dbReference>
<comment type="caution">
    <text evidence="4">The sequence shown here is derived from an EMBL/GenBank/DDBJ whole genome shotgun (WGS) entry which is preliminary data.</text>
</comment>
<dbReference type="GO" id="GO:0003824">
    <property type="term" value="F:catalytic activity"/>
    <property type="evidence" value="ECO:0007669"/>
    <property type="project" value="InterPro"/>
</dbReference>
<evidence type="ECO:0008006" key="6">
    <source>
        <dbReference type="Google" id="ProtNLM"/>
    </source>
</evidence>
<comment type="cofactor">
    <cofactor evidence="1">
        <name>pyridoxal 5'-phosphate</name>
        <dbReference type="ChEBI" id="CHEBI:597326"/>
    </cofactor>
</comment>
<dbReference type="InterPro" id="IPR001544">
    <property type="entry name" value="Aminotrans_IV"/>
</dbReference>
<evidence type="ECO:0000256" key="3">
    <source>
        <dbReference type="ARBA" id="ARBA00022898"/>
    </source>
</evidence>
<dbReference type="Proteomes" id="UP000027284">
    <property type="component" value="Unassembled WGS sequence"/>
</dbReference>
<dbReference type="SUPFAM" id="SSF56752">
    <property type="entry name" value="D-aminoacid aminotransferase-like PLP-dependent enzymes"/>
    <property type="match status" value="1"/>
</dbReference>
<dbReference type="GO" id="GO:0046394">
    <property type="term" value="P:carboxylic acid biosynthetic process"/>
    <property type="evidence" value="ECO:0007669"/>
    <property type="project" value="UniProtKB-ARBA"/>
</dbReference>
<dbReference type="OrthoDB" id="9805628at2"/>
<dbReference type="InterPro" id="IPR036038">
    <property type="entry name" value="Aminotransferase-like"/>
</dbReference>
<accession>A0A062Y0S0</accession>
<comment type="similarity">
    <text evidence="2">Belongs to the class-IV pyridoxal-phosphate-dependent aminotransferase family.</text>
</comment>
<dbReference type="Gene3D" id="3.30.470.10">
    <property type="match status" value="1"/>
</dbReference>
<evidence type="ECO:0000256" key="1">
    <source>
        <dbReference type="ARBA" id="ARBA00001933"/>
    </source>
</evidence>
<organism evidence="4 5">
    <name type="scientific">Thermoanaerobaculum aquaticum</name>
    <dbReference type="NCBI Taxonomy" id="1312852"/>
    <lineage>
        <taxon>Bacteria</taxon>
        <taxon>Pseudomonadati</taxon>
        <taxon>Acidobacteriota</taxon>
        <taxon>Thermoanaerobaculia</taxon>
        <taxon>Thermoanaerobaculales</taxon>
        <taxon>Thermoanaerobaculaceae</taxon>
        <taxon>Thermoanaerobaculum</taxon>
    </lineage>
</organism>
<dbReference type="STRING" id="1312852.EG19_01880"/>